<evidence type="ECO:0000256" key="1">
    <source>
        <dbReference type="ARBA" id="ARBA00011043"/>
    </source>
</evidence>
<comment type="subcellular location">
    <subcellularLocation>
        <location evidence="7">Cytoplasm</location>
    </subcellularLocation>
</comment>
<dbReference type="NCBIfam" id="TIGR00231">
    <property type="entry name" value="small_GTP"/>
    <property type="match status" value="1"/>
</dbReference>
<dbReference type="InterPro" id="IPR005225">
    <property type="entry name" value="Small_GTP-bd"/>
</dbReference>
<dbReference type="Pfam" id="PF10396">
    <property type="entry name" value="TrmE_N"/>
    <property type="match status" value="1"/>
</dbReference>
<evidence type="ECO:0000256" key="4">
    <source>
        <dbReference type="ARBA" id="ARBA00022741"/>
    </source>
</evidence>
<comment type="subunit">
    <text evidence="7">Homodimer. Heterotetramer of two MnmE and two MnmG subunits.</text>
</comment>
<feature type="binding site" evidence="7">
    <location>
        <position position="255"/>
    </location>
    <ligand>
        <name>K(+)</name>
        <dbReference type="ChEBI" id="CHEBI:29103"/>
    </ligand>
</feature>
<dbReference type="InterPro" id="IPR018948">
    <property type="entry name" value="GTP-bd_TrmE_N"/>
</dbReference>
<gene>
    <name evidence="7" type="primary">mnmE</name>
    <name evidence="7" type="synonym">trmE</name>
    <name evidence="12" type="ORF">J2Z62_000261</name>
</gene>
<feature type="domain" description="GTP-binding protein TrmE N-terminal" evidence="10">
    <location>
        <begin position="9"/>
        <end position="125"/>
    </location>
</feature>
<organism evidence="12 13">
    <name type="scientific">Mycoplasmoides fastidiosum</name>
    <dbReference type="NCBI Taxonomy" id="92758"/>
    <lineage>
        <taxon>Bacteria</taxon>
        <taxon>Bacillati</taxon>
        <taxon>Mycoplasmatota</taxon>
        <taxon>Mycoplasmoidales</taxon>
        <taxon>Mycoplasmoidaceae</taxon>
        <taxon>Mycoplasmoides</taxon>
    </lineage>
</organism>
<dbReference type="InterPro" id="IPR027266">
    <property type="entry name" value="TrmE/GcvT-like"/>
</dbReference>
<dbReference type="PANTHER" id="PTHR42714:SF2">
    <property type="entry name" value="TRNA MODIFICATION GTPASE GTPBP3, MITOCHONDRIAL"/>
    <property type="match status" value="1"/>
</dbReference>
<feature type="binding site" evidence="7">
    <location>
        <position position="26"/>
    </location>
    <ligand>
        <name>(6S)-5-formyl-5,6,7,8-tetrahydrofolate</name>
        <dbReference type="ChEBI" id="CHEBI:57457"/>
    </ligand>
</feature>
<dbReference type="Gene3D" id="1.20.120.430">
    <property type="entry name" value="tRNA modification GTPase MnmE domain 2"/>
    <property type="match status" value="1"/>
</dbReference>
<keyword evidence="7" id="KW-0460">Magnesium</keyword>
<dbReference type="InterPro" id="IPR006073">
    <property type="entry name" value="GTP-bd"/>
</dbReference>
<sequence>MNNLHLLPTIAALATPVGKGTLHIIRVSGSRSYEIVSKITTEEVVKTGKKDIQLTRIKDGYNQMIDQVLLIKFVAPLSFTGEDIVEINCHGNMLIVQLILELLVKNGARLAEPGEFTKRAFLSDKLDLNNATSIMALVEAKSQHEIHTAMANLDGRVSSEIKKISEDLFRIIAECEINIDYPETDNNHADDETNLRNKIEPKLKETITELQKLCKISQSKKIGNYRIAIVGRANAGKSSLMNAILQTDRVIVSDIMGTTRDSVEVEHYFQGRLVSFVDTAGINETDDVLEQLGIDRTYKEISDADLVLHLIDGTDPNHPENQRISKKLQDKKVIKVFSKKDLIKEQLDPEQIYISSKEKDLKDLYEKIEAVLNSNSIDSTQVFGLCNDDAIAKLALALSELETGHKELLEKTPIDLVVENLRSSYDTLLSITNEPDSDIINKIFANFCLGK</sequence>
<reference evidence="12" key="1">
    <citation type="submission" date="2023-07" db="EMBL/GenBank/DDBJ databases">
        <title>Genomic Encyclopedia of Type Strains, Phase IV (KMG-IV): sequencing the most valuable type-strain genomes for metagenomic binning, comparative biology and taxonomic classification.</title>
        <authorList>
            <person name="Goeker M."/>
        </authorList>
    </citation>
    <scope>NUCLEOTIDE SEQUENCE [LARGE SCALE GENOMIC DNA]</scope>
    <source>
        <strain evidence="12">DSM 21204</strain>
    </source>
</reference>
<keyword evidence="5 7" id="KW-0630">Potassium</keyword>
<dbReference type="EMBL" id="JAUSWO010000001">
    <property type="protein sequence ID" value="MDQ0513823.1"/>
    <property type="molecule type" value="Genomic_DNA"/>
</dbReference>
<comment type="cofactor">
    <cofactor evidence="7">
        <name>K(+)</name>
        <dbReference type="ChEBI" id="CHEBI:29103"/>
    </cofactor>
    <text evidence="7">Binds 1 potassium ion per subunit.</text>
</comment>
<dbReference type="CDD" id="cd04164">
    <property type="entry name" value="trmE"/>
    <property type="match status" value="1"/>
</dbReference>
<dbReference type="CDD" id="cd14858">
    <property type="entry name" value="TrmE_N"/>
    <property type="match status" value="1"/>
</dbReference>
<feature type="binding site" evidence="7">
    <location>
        <position position="258"/>
    </location>
    <ligand>
        <name>K(+)</name>
        <dbReference type="ChEBI" id="CHEBI:29103"/>
    </ligand>
</feature>
<comment type="caution">
    <text evidence="7">Lacks conserved residue(s) required for the propagation of feature annotation.</text>
</comment>
<dbReference type="Pfam" id="PF01926">
    <property type="entry name" value="MMR_HSR1"/>
    <property type="match status" value="1"/>
</dbReference>
<evidence type="ECO:0000313" key="13">
    <source>
        <dbReference type="Proteomes" id="UP001240643"/>
    </source>
</evidence>
<keyword evidence="13" id="KW-1185">Reference proteome</keyword>
<feature type="binding site" evidence="7">
    <location>
        <position position="253"/>
    </location>
    <ligand>
        <name>K(+)</name>
        <dbReference type="ChEBI" id="CHEBI:29103"/>
    </ligand>
</feature>
<feature type="domain" description="G" evidence="9">
    <location>
        <begin position="226"/>
        <end position="339"/>
    </location>
</feature>
<evidence type="ECO:0000256" key="6">
    <source>
        <dbReference type="ARBA" id="ARBA00023134"/>
    </source>
</evidence>
<feature type="binding site" evidence="7">
    <location>
        <position position="451"/>
    </location>
    <ligand>
        <name>(6S)-5-formyl-5,6,7,8-tetrahydrofolate</name>
        <dbReference type="ChEBI" id="CHEBI:57457"/>
    </ligand>
</feature>
<feature type="binding site" evidence="7">
    <location>
        <begin position="278"/>
        <end position="281"/>
    </location>
    <ligand>
        <name>GTP</name>
        <dbReference type="ChEBI" id="CHEBI:37565"/>
    </ligand>
</feature>
<feature type="binding site" evidence="7">
    <location>
        <position position="234"/>
    </location>
    <ligand>
        <name>K(+)</name>
        <dbReference type="ChEBI" id="CHEBI:29103"/>
    </ligand>
</feature>
<keyword evidence="3 7" id="KW-0479">Metal-binding</keyword>
<dbReference type="InterPro" id="IPR027417">
    <property type="entry name" value="P-loop_NTPase"/>
</dbReference>
<dbReference type="InterPro" id="IPR025867">
    <property type="entry name" value="MnmE_helical"/>
</dbReference>
<dbReference type="PANTHER" id="PTHR42714">
    <property type="entry name" value="TRNA MODIFICATION GTPASE GTPBP3"/>
    <property type="match status" value="1"/>
</dbReference>
<comment type="similarity">
    <text evidence="1 7 8">Belongs to the TRAFAC class TrmE-Era-EngA-EngB-Septin-like GTPase superfamily. TrmE GTPase family.</text>
</comment>
<evidence type="ECO:0000313" key="12">
    <source>
        <dbReference type="EMBL" id="MDQ0513823.1"/>
    </source>
</evidence>
<keyword evidence="2 7" id="KW-0819">tRNA processing</keyword>
<feature type="binding site" evidence="7">
    <location>
        <position position="259"/>
    </location>
    <ligand>
        <name>Mg(2+)</name>
        <dbReference type="ChEBI" id="CHEBI:18420"/>
    </ligand>
</feature>
<accession>A0ABU0LYZ3</accession>
<dbReference type="Gene3D" id="3.30.1360.120">
    <property type="entry name" value="Probable tRNA modification gtpase trme, domain 1"/>
    <property type="match status" value="1"/>
</dbReference>
<feature type="binding site" evidence="7">
    <location>
        <position position="86"/>
    </location>
    <ligand>
        <name>(6S)-5-formyl-5,6,7,8-tetrahydrofolate</name>
        <dbReference type="ChEBI" id="CHEBI:57457"/>
    </ligand>
</feature>
<proteinExistence type="inferred from homology"/>
<comment type="caution">
    <text evidence="12">The sequence shown here is derived from an EMBL/GenBank/DDBJ whole genome shotgun (WGS) entry which is preliminary data.</text>
</comment>
<dbReference type="Pfam" id="PF12631">
    <property type="entry name" value="MnmE_helical"/>
    <property type="match status" value="1"/>
</dbReference>
<feature type="binding site" evidence="7">
    <location>
        <position position="125"/>
    </location>
    <ligand>
        <name>(6S)-5-formyl-5,6,7,8-tetrahydrofolate</name>
        <dbReference type="ChEBI" id="CHEBI:57457"/>
    </ligand>
</feature>
<keyword evidence="4 7" id="KW-0547">Nucleotide-binding</keyword>
<protein>
    <recommendedName>
        <fullName evidence="7">tRNA modification GTPase MnmE</fullName>
        <ecNumber evidence="7">3.6.-.-</ecNumber>
    </recommendedName>
</protein>
<evidence type="ECO:0000256" key="3">
    <source>
        <dbReference type="ARBA" id="ARBA00022723"/>
    </source>
</evidence>
<evidence type="ECO:0000256" key="2">
    <source>
        <dbReference type="ARBA" id="ARBA00022694"/>
    </source>
</evidence>
<feature type="binding site" evidence="7">
    <location>
        <begin position="253"/>
        <end position="259"/>
    </location>
    <ligand>
        <name>GTP</name>
        <dbReference type="ChEBI" id="CHEBI:37565"/>
    </ligand>
</feature>
<dbReference type="InterPro" id="IPR027368">
    <property type="entry name" value="MnmE_dom2"/>
</dbReference>
<dbReference type="InterPro" id="IPR031168">
    <property type="entry name" value="G_TrmE"/>
</dbReference>
<evidence type="ECO:0000256" key="7">
    <source>
        <dbReference type="HAMAP-Rule" id="MF_00379"/>
    </source>
</evidence>
<feature type="binding site" evidence="7">
    <location>
        <begin position="234"/>
        <end position="239"/>
    </location>
    <ligand>
        <name>GTP</name>
        <dbReference type="ChEBI" id="CHEBI:37565"/>
    </ligand>
</feature>
<comment type="function">
    <text evidence="7">Exhibits a very high intrinsic GTPase hydrolysis rate. Involved in the addition of a carboxymethylaminomethyl (cmnm) group at the wobble position (U34) of certain tRNAs, forming tRNA-cmnm(5)s(2)U34.</text>
</comment>
<dbReference type="Gene3D" id="3.40.50.300">
    <property type="entry name" value="P-loop containing nucleotide triphosphate hydrolases"/>
    <property type="match status" value="1"/>
</dbReference>
<evidence type="ECO:0000259" key="9">
    <source>
        <dbReference type="Pfam" id="PF01926"/>
    </source>
</evidence>
<dbReference type="Proteomes" id="UP001240643">
    <property type="component" value="Unassembled WGS sequence"/>
</dbReference>
<keyword evidence="7 12" id="KW-0378">Hydrolase</keyword>
<dbReference type="InterPro" id="IPR004520">
    <property type="entry name" value="GTPase_MnmE"/>
</dbReference>
<evidence type="ECO:0000259" key="11">
    <source>
        <dbReference type="Pfam" id="PF12631"/>
    </source>
</evidence>
<dbReference type="GO" id="GO:0016787">
    <property type="term" value="F:hydrolase activity"/>
    <property type="evidence" value="ECO:0007669"/>
    <property type="project" value="UniProtKB-KW"/>
</dbReference>
<dbReference type="HAMAP" id="MF_00379">
    <property type="entry name" value="GTPase_MnmE"/>
    <property type="match status" value="1"/>
</dbReference>
<keyword evidence="6 7" id="KW-0342">GTP-binding</keyword>
<dbReference type="RefSeq" id="WP_256547480.1">
    <property type="nucleotide sequence ID" value="NZ_CP101809.1"/>
</dbReference>
<dbReference type="EC" id="3.6.-.-" evidence="7"/>
<name>A0ABU0LYZ3_9BACT</name>
<evidence type="ECO:0000256" key="8">
    <source>
        <dbReference type="RuleBase" id="RU003313"/>
    </source>
</evidence>
<evidence type="ECO:0000259" key="10">
    <source>
        <dbReference type="Pfam" id="PF10396"/>
    </source>
</evidence>
<dbReference type="SUPFAM" id="SSF52540">
    <property type="entry name" value="P-loop containing nucleoside triphosphate hydrolases"/>
    <property type="match status" value="1"/>
</dbReference>
<feature type="domain" description="MnmE helical" evidence="11">
    <location>
        <begin position="128"/>
        <end position="448"/>
    </location>
</feature>
<evidence type="ECO:0000256" key="5">
    <source>
        <dbReference type="ARBA" id="ARBA00022958"/>
    </source>
</evidence>
<dbReference type="NCBIfam" id="TIGR00450">
    <property type="entry name" value="mnmE_trmE_thdF"/>
    <property type="match status" value="1"/>
</dbReference>
<feature type="binding site" evidence="7">
    <location>
        <position position="238"/>
    </location>
    <ligand>
        <name>Mg(2+)</name>
        <dbReference type="ChEBI" id="CHEBI:18420"/>
    </ligand>
</feature>
<keyword evidence="7" id="KW-0963">Cytoplasm</keyword>